<dbReference type="EMBL" id="QTKU01000006">
    <property type="protein sequence ID" value="MBS8262622.1"/>
    <property type="molecule type" value="Genomic_DNA"/>
</dbReference>
<protein>
    <submittedName>
        <fullName evidence="2">Uncharacterized protein</fullName>
    </submittedName>
</protein>
<proteinExistence type="predicted"/>
<keyword evidence="1" id="KW-0812">Transmembrane</keyword>
<organism evidence="2 3">
    <name type="scientific">Roseibium polysiphoniae</name>
    <dbReference type="NCBI Taxonomy" id="2571221"/>
    <lineage>
        <taxon>Bacteria</taxon>
        <taxon>Pseudomonadati</taxon>
        <taxon>Pseudomonadota</taxon>
        <taxon>Alphaproteobacteria</taxon>
        <taxon>Hyphomicrobiales</taxon>
        <taxon>Stappiaceae</taxon>
        <taxon>Roseibium</taxon>
    </lineage>
</organism>
<gene>
    <name evidence="2" type="ORF">DYI23_20520</name>
</gene>
<evidence type="ECO:0000256" key="1">
    <source>
        <dbReference type="SAM" id="Phobius"/>
    </source>
</evidence>
<keyword evidence="1" id="KW-1133">Transmembrane helix</keyword>
<dbReference type="AlphaFoldDB" id="A0A944CHE6"/>
<name>A0A944CHE6_9HYPH</name>
<accession>A0A944CHE6</accession>
<dbReference type="RefSeq" id="WP_213217961.1">
    <property type="nucleotide sequence ID" value="NZ_QTKU01000006.1"/>
</dbReference>
<evidence type="ECO:0000313" key="3">
    <source>
        <dbReference type="Proteomes" id="UP000705379"/>
    </source>
</evidence>
<reference evidence="2" key="1">
    <citation type="submission" date="2018-08" db="EMBL/GenBank/DDBJ databases">
        <authorList>
            <person name="Jin W."/>
            <person name="Wang H."/>
            <person name="Yang Y."/>
            <person name="Li M."/>
            <person name="Liu J."/>
        </authorList>
    </citation>
    <scope>NUCLEOTIDE SEQUENCE</scope>
    <source>
        <strain evidence="2">AESS21</strain>
    </source>
</reference>
<feature type="transmembrane region" description="Helical" evidence="1">
    <location>
        <begin position="243"/>
        <end position="264"/>
    </location>
</feature>
<dbReference type="Proteomes" id="UP000705379">
    <property type="component" value="Unassembled WGS sequence"/>
</dbReference>
<comment type="caution">
    <text evidence="2">The sequence shown here is derived from an EMBL/GenBank/DDBJ whole genome shotgun (WGS) entry which is preliminary data.</text>
</comment>
<keyword evidence="1" id="KW-0472">Membrane</keyword>
<reference evidence="2" key="2">
    <citation type="journal article" date="2021" name="Microorganisms">
        <title>Bacterial Dimethylsulfoniopropionate Biosynthesis in the East China Sea.</title>
        <authorList>
            <person name="Liu J."/>
            <person name="Zhang Y."/>
            <person name="Liu J."/>
            <person name="Zhong H."/>
            <person name="Williams B.T."/>
            <person name="Zheng Y."/>
            <person name="Curson A.R.J."/>
            <person name="Sun C."/>
            <person name="Sun H."/>
            <person name="Song D."/>
            <person name="Wagner Mackenzie B."/>
            <person name="Bermejo Martinez A."/>
            <person name="Todd J.D."/>
            <person name="Zhang X.H."/>
        </authorList>
    </citation>
    <scope>NUCLEOTIDE SEQUENCE</scope>
    <source>
        <strain evidence="2">AESS21</strain>
    </source>
</reference>
<sequence>MNSSVDTSVSDNTGTHYKNRYTYLYLPRTKATPAVPEVKDAQGNITTPGVPAKADSGVGAFFRLGGYSDEEQTQTTNQSGFYPAKHISDEGGDGAASVYEKAAGPDAATSHGILLACDGRILVKAAERMYVESGAFHQKTNGTHNLHSTEELKIASDKQMTFETAVGQEIHLNAGGAGGTAKFVKNSSDDTETINGNKFTLTTGKTRLLHRGAKELYLFGGSLSVNLAGSFGFTLGVDLTIKVGLFFAINASGSFTVSAFSLSFTQWSFAATYYSVNMYTGKIEIKGVDQSVTAAETETVATRASSTAVEADTVVTRASSNAVTAETGGVKSKIAFWENKIANANTM</sequence>
<feature type="transmembrane region" description="Helical" evidence="1">
    <location>
        <begin position="216"/>
        <end position="237"/>
    </location>
</feature>
<evidence type="ECO:0000313" key="2">
    <source>
        <dbReference type="EMBL" id="MBS8262622.1"/>
    </source>
</evidence>